<keyword evidence="2" id="KW-1185">Reference proteome</keyword>
<gene>
    <name evidence="1" type="ORF">FD01_GL001267</name>
</gene>
<reference evidence="1 2" key="1">
    <citation type="journal article" date="2015" name="Genome Announc.">
        <title>Expanding the biotechnology potential of lactobacilli through comparative genomics of 213 strains and associated genera.</title>
        <authorList>
            <person name="Sun Z."/>
            <person name="Harris H.M."/>
            <person name="McCann A."/>
            <person name="Guo C."/>
            <person name="Argimon S."/>
            <person name="Zhang W."/>
            <person name="Yang X."/>
            <person name="Jeffery I.B."/>
            <person name="Cooney J.C."/>
            <person name="Kagawa T.F."/>
            <person name="Liu W."/>
            <person name="Song Y."/>
            <person name="Salvetti E."/>
            <person name="Wrobel A."/>
            <person name="Rasinkangas P."/>
            <person name="Parkhill J."/>
            <person name="Rea M.C."/>
            <person name="O'Sullivan O."/>
            <person name="Ritari J."/>
            <person name="Douillard F.P."/>
            <person name="Paul Ross R."/>
            <person name="Yang R."/>
            <person name="Briner A.E."/>
            <person name="Felis G.E."/>
            <person name="de Vos W.M."/>
            <person name="Barrangou R."/>
            <person name="Klaenhammer T.R."/>
            <person name="Caufield P.W."/>
            <person name="Cui Y."/>
            <person name="Zhang H."/>
            <person name="O'Toole P.W."/>
        </authorList>
    </citation>
    <scope>NUCLEOTIDE SEQUENCE [LARGE SCALE GENOMIC DNA]</scope>
    <source>
        <strain evidence="1 2">DSM 13343</strain>
    </source>
</reference>
<dbReference type="EMBL" id="AZEU01000018">
    <property type="protein sequence ID" value="KRL53167.1"/>
    <property type="molecule type" value="Genomic_DNA"/>
</dbReference>
<name>A0A0R1R7U9_9LACO</name>
<proteinExistence type="predicted"/>
<sequence>MDDLIYIVYYAHADTPVRIIKAFRSLTRTKEYVGMLMNAPFPGEDPNGYTYASIHLN</sequence>
<evidence type="ECO:0000313" key="2">
    <source>
        <dbReference type="Proteomes" id="UP000051790"/>
    </source>
</evidence>
<organism evidence="1 2">
    <name type="scientific">Lacticaseibacillus manihotivorans DSM 13343 = JCM 12514</name>
    <dbReference type="NCBI Taxonomy" id="1423769"/>
    <lineage>
        <taxon>Bacteria</taxon>
        <taxon>Bacillati</taxon>
        <taxon>Bacillota</taxon>
        <taxon>Bacilli</taxon>
        <taxon>Lactobacillales</taxon>
        <taxon>Lactobacillaceae</taxon>
        <taxon>Lacticaseibacillus</taxon>
    </lineage>
</organism>
<accession>A0A0R1R7U9</accession>
<dbReference type="Proteomes" id="UP000051790">
    <property type="component" value="Unassembled WGS sequence"/>
</dbReference>
<dbReference type="PATRIC" id="fig|1423769.4.peg.1367"/>
<comment type="caution">
    <text evidence="1">The sequence shown here is derived from an EMBL/GenBank/DDBJ whole genome shotgun (WGS) entry which is preliminary data.</text>
</comment>
<evidence type="ECO:0000313" key="1">
    <source>
        <dbReference type="EMBL" id="KRL53167.1"/>
    </source>
</evidence>
<protein>
    <submittedName>
        <fullName evidence="1">Uncharacterized protein</fullName>
    </submittedName>
</protein>
<dbReference type="AlphaFoldDB" id="A0A0R1R7U9"/>
<dbReference type="RefSeq" id="WP_164480459.1">
    <property type="nucleotide sequence ID" value="NZ_AZEU01000018.1"/>
</dbReference>